<reference evidence="1 2" key="1">
    <citation type="journal article" date="2018" name="Genome Announc.">
        <title>Draft Genome Sequence of Lactococcus sp. Strain NtB2 (JCM 32569), Isolated from the Gut of the Higher Termite Nasutitermes takasagoensis.</title>
        <authorList>
            <person name="Noda S."/>
            <person name="Aihara C."/>
            <person name="Yuki M."/>
            <person name="Ohkuma M."/>
        </authorList>
    </citation>
    <scope>NUCLEOTIDE SEQUENCE [LARGE SCALE GENOMIC DNA]</scope>
    <source>
        <strain evidence="1 2">NtB2</strain>
    </source>
</reference>
<dbReference type="AlphaFoldDB" id="A0A2R5HCS7"/>
<dbReference type="EMBL" id="BFFO01000001">
    <property type="protein sequence ID" value="GBG95899.1"/>
    <property type="molecule type" value="Genomic_DNA"/>
</dbReference>
<name>A0A2R5HCS7_9LACT</name>
<dbReference type="OrthoDB" id="5141876at2"/>
<dbReference type="RefSeq" id="WP_109244901.1">
    <property type="nucleotide sequence ID" value="NZ_BFFO01000001.1"/>
</dbReference>
<keyword evidence="2" id="KW-1185">Reference proteome</keyword>
<proteinExistence type="predicted"/>
<sequence>MHSSKEIIETTEKILKDNFWDNEFGGVYAANDNYNTPVTLEKKILDQAYTLLYSFSYKNEILYDIKSRN</sequence>
<evidence type="ECO:0000313" key="1">
    <source>
        <dbReference type="EMBL" id="GBG95899.1"/>
    </source>
</evidence>
<organism evidence="1 2">
    <name type="scientific">Lactococcus termiticola</name>
    <dbReference type="NCBI Taxonomy" id="2169526"/>
    <lineage>
        <taxon>Bacteria</taxon>
        <taxon>Bacillati</taxon>
        <taxon>Bacillota</taxon>
        <taxon>Bacilli</taxon>
        <taxon>Lactobacillales</taxon>
        <taxon>Streptococcaceae</taxon>
        <taxon>Lactococcus</taxon>
    </lineage>
</organism>
<comment type="caution">
    <text evidence="1">The sequence shown here is derived from an EMBL/GenBank/DDBJ whole genome shotgun (WGS) entry which is preliminary data.</text>
</comment>
<accession>A0A2R5HCS7</accession>
<dbReference type="Proteomes" id="UP000245021">
    <property type="component" value="Unassembled WGS sequence"/>
</dbReference>
<evidence type="ECO:0000313" key="2">
    <source>
        <dbReference type="Proteomes" id="UP000245021"/>
    </source>
</evidence>
<gene>
    <name evidence="1" type="ORF">NtB2_00001</name>
</gene>
<protein>
    <submittedName>
        <fullName evidence="1">Uncharacterized protein</fullName>
    </submittedName>
</protein>